<evidence type="ECO:0000256" key="4">
    <source>
        <dbReference type="ARBA" id="ARBA00022737"/>
    </source>
</evidence>
<keyword evidence="10" id="KW-1185">Reference proteome</keyword>
<feature type="domain" description="Small-subunit processome Utp12" evidence="8">
    <location>
        <begin position="756"/>
        <end position="860"/>
    </location>
</feature>
<feature type="region of interest" description="Disordered" evidence="7">
    <location>
        <begin position="900"/>
        <end position="933"/>
    </location>
</feature>
<dbReference type="GO" id="GO:0034388">
    <property type="term" value="C:Pwp2p-containing subcomplex of 90S preribosome"/>
    <property type="evidence" value="ECO:0007669"/>
    <property type="project" value="TreeGrafter"/>
</dbReference>
<dbReference type="Pfam" id="PF00400">
    <property type="entry name" value="WD40"/>
    <property type="match status" value="4"/>
</dbReference>
<evidence type="ECO:0000259" key="8">
    <source>
        <dbReference type="Pfam" id="PF04003"/>
    </source>
</evidence>
<feature type="repeat" description="WD" evidence="6">
    <location>
        <begin position="391"/>
        <end position="434"/>
    </location>
</feature>
<dbReference type="Pfam" id="PF04003">
    <property type="entry name" value="Utp12"/>
    <property type="match status" value="1"/>
</dbReference>
<keyword evidence="3 6" id="KW-0853">WD repeat</keyword>
<dbReference type="InterPro" id="IPR015943">
    <property type="entry name" value="WD40/YVTN_repeat-like_dom_sf"/>
</dbReference>
<dbReference type="InterPro" id="IPR036322">
    <property type="entry name" value="WD40_repeat_dom_sf"/>
</dbReference>
<dbReference type="OrthoDB" id="3142434at2759"/>
<dbReference type="CDD" id="cd00200">
    <property type="entry name" value="WD40"/>
    <property type="match status" value="1"/>
</dbReference>
<dbReference type="Proteomes" id="UP000695562">
    <property type="component" value="Unassembled WGS sequence"/>
</dbReference>
<dbReference type="PROSITE" id="PS50294">
    <property type="entry name" value="WD_REPEATS_REGION"/>
    <property type="match status" value="2"/>
</dbReference>
<dbReference type="InterPro" id="IPR001680">
    <property type="entry name" value="WD40_rpt"/>
</dbReference>
<evidence type="ECO:0000313" key="10">
    <source>
        <dbReference type="Proteomes" id="UP000695562"/>
    </source>
</evidence>
<sequence length="946" mass="106603">MKFGYKFSNLLGTVYKGGNILFTPDGNSVISPVGNRLTVFDLVNHTTITLPIQAKRDIKQIGLSPNGQLLFTADDYGHVLVINLQRQVVLGDYKFSETPKCFAFSPNGAILAIGVKEKVYLFKTPIIQKSNNPLVRLSSFIHKAKVISLDWSSDSLKLLVGCKNGTLLIRKGKSEKPDLFQLHGAEPVACFFGNEQGTIVYGVSKTSLAIWNYKNKQEIEEEGLDFTAKTNGKEVVSQDVSVTTESSSVSEGRWFFEKLNRFDNVGHKNKVKTAVYHLKSKLLVIGFASGQFCLFEMPEYQELYKLNISSHSISTAAINNSGEWLAFGCKDLGQLLVWEWRSETYILKQQGHSYGMNAIAYSPDGQVIATGGDDGKLKLWNTNSGYCYVTFTDHEGPITAVKFSPVASQNVVFSAGLDGTIRAFDLLRYRNFRTFVSPNKTQFSCIAIDPSGEIICAGSTDSFEIYVWSVRTGRLTDILSGHEAPVSDLSFDPINPLLASCSWDKTVKIWNIFEDKEIRESVQHSSDILACAYSADGKKFVSSCLDGTIMIYETAYWNQIGMIDGKSDIIGGRGALDERNAIKNPAGKAFTKIAFTPNGECIIAGGDSKQICIYHVEQQVLVKKYQTSKNLSMDGIKNDHEFKKLTEFGHLDAMEADFDSDAENDERNHEFLPGVTKGDLSKRNTKKKQRTTSIGVSPTGRAWAASTTEGLLIYSLDETLFFDPTDLSIEINPESILATLAEKNFLKSLVMSIKLNEKEIIDKVFEAIPFSHIQLVCQEFPLFYLKNFIQYLSSYFEKNHHIEFQLKWVKYLFIYHGKYVKSNSLAMISSLRSLQKSITQHYNDLSKVCDDNIFSLKYFDSMLSLQINSKPKLVHDNLQKVYNQTNKRMKKWKNLQEFVADDEEKDQEEDQDSDTEEKDIFVPEQVQKPNPKKNKIKINQKIKYII</sequence>
<evidence type="ECO:0000256" key="1">
    <source>
        <dbReference type="ARBA" id="ARBA00004604"/>
    </source>
</evidence>
<evidence type="ECO:0000256" key="5">
    <source>
        <dbReference type="ARBA" id="ARBA00023242"/>
    </source>
</evidence>
<keyword evidence="5" id="KW-0539">Nucleus</keyword>
<dbReference type="PANTHER" id="PTHR19858">
    <property type="entry name" value="WD40 REPEAT PROTEIN"/>
    <property type="match status" value="1"/>
</dbReference>
<evidence type="ECO:0000313" key="9">
    <source>
        <dbReference type="EMBL" id="KAF2073704.1"/>
    </source>
</evidence>
<dbReference type="InterPro" id="IPR027145">
    <property type="entry name" value="PWP2"/>
</dbReference>
<dbReference type="AlphaFoldDB" id="A0A8J4PX95"/>
<accession>A0A8J4PX95</accession>
<dbReference type="Gene3D" id="2.130.10.10">
    <property type="entry name" value="YVTN repeat-like/Quinoprotein amine dehydrogenase"/>
    <property type="match status" value="3"/>
</dbReference>
<dbReference type="InterPro" id="IPR011047">
    <property type="entry name" value="Quinoprotein_ADH-like_sf"/>
</dbReference>
<dbReference type="EMBL" id="AJWJ01000188">
    <property type="protein sequence ID" value="KAF2073704.1"/>
    <property type="molecule type" value="Genomic_DNA"/>
</dbReference>
<feature type="compositionally biased region" description="Acidic residues" evidence="7">
    <location>
        <begin position="900"/>
        <end position="917"/>
    </location>
</feature>
<feature type="repeat" description="WD" evidence="6">
    <location>
        <begin position="479"/>
        <end position="520"/>
    </location>
</feature>
<proteinExistence type="inferred from homology"/>
<evidence type="ECO:0000256" key="2">
    <source>
        <dbReference type="ARBA" id="ARBA00010226"/>
    </source>
</evidence>
<dbReference type="SUPFAM" id="SSF50998">
    <property type="entry name" value="Quinoprotein alcohol dehydrogenase-like"/>
    <property type="match status" value="1"/>
</dbReference>
<feature type="repeat" description="WD" evidence="6">
    <location>
        <begin position="349"/>
        <end position="390"/>
    </location>
</feature>
<organism evidence="9 10">
    <name type="scientific">Polysphondylium violaceum</name>
    <dbReference type="NCBI Taxonomy" id="133409"/>
    <lineage>
        <taxon>Eukaryota</taxon>
        <taxon>Amoebozoa</taxon>
        <taxon>Evosea</taxon>
        <taxon>Eumycetozoa</taxon>
        <taxon>Dictyostelia</taxon>
        <taxon>Dictyosteliales</taxon>
        <taxon>Dictyosteliaceae</taxon>
        <taxon>Polysphondylium</taxon>
    </lineage>
</organism>
<dbReference type="InterPro" id="IPR007148">
    <property type="entry name" value="SSU_processome_Utp12"/>
</dbReference>
<dbReference type="PROSITE" id="PS00678">
    <property type="entry name" value="WD_REPEATS_1"/>
    <property type="match status" value="2"/>
</dbReference>
<protein>
    <recommendedName>
        <fullName evidence="8">Small-subunit processome Utp12 domain-containing protein</fullName>
    </recommendedName>
</protein>
<gene>
    <name evidence="9" type="ORF">CYY_004992</name>
</gene>
<dbReference type="PROSITE" id="PS50082">
    <property type="entry name" value="WD_REPEATS_2"/>
    <property type="match status" value="3"/>
</dbReference>
<dbReference type="SMART" id="SM00320">
    <property type="entry name" value="WD40"/>
    <property type="match status" value="11"/>
</dbReference>
<evidence type="ECO:0000256" key="6">
    <source>
        <dbReference type="PROSITE-ProRule" id="PRU00221"/>
    </source>
</evidence>
<dbReference type="PANTHER" id="PTHR19858:SF0">
    <property type="entry name" value="PERIODIC TRYPTOPHAN PROTEIN 2 HOMOLOG"/>
    <property type="match status" value="1"/>
</dbReference>
<reference evidence="9" key="1">
    <citation type="submission" date="2020-01" db="EMBL/GenBank/DDBJ databases">
        <title>Development of genomics and gene disruption for Polysphondylium violaceum indicates a role for the polyketide synthase stlB in stalk morphogenesis.</title>
        <authorList>
            <person name="Narita B."/>
            <person name="Kawabe Y."/>
            <person name="Kin K."/>
            <person name="Saito T."/>
            <person name="Gibbs R."/>
            <person name="Kuspa A."/>
            <person name="Muzny D."/>
            <person name="Queller D."/>
            <person name="Richards S."/>
            <person name="Strassman J."/>
            <person name="Sucgang R."/>
            <person name="Worley K."/>
            <person name="Schaap P."/>
        </authorList>
    </citation>
    <scope>NUCLEOTIDE SEQUENCE</scope>
    <source>
        <strain evidence="9">QSvi11</strain>
    </source>
</reference>
<dbReference type="GO" id="GO:0000028">
    <property type="term" value="P:ribosomal small subunit assembly"/>
    <property type="evidence" value="ECO:0007669"/>
    <property type="project" value="TreeGrafter"/>
</dbReference>
<comment type="caution">
    <text evidence="9">The sequence shown here is derived from an EMBL/GenBank/DDBJ whole genome shotgun (WGS) entry which is preliminary data.</text>
</comment>
<dbReference type="GO" id="GO:0000462">
    <property type="term" value="P:maturation of SSU-rRNA from tricistronic rRNA transcript (SSU-rRNA, 5.8S rRNA, LSU-rRNA)"/>
    <property type="evidence" value="ECO:0007669"/>
    <property type="project" value="TreeGrafter"/>
</dbReference>
<comment type="similarity">
    <text evidence="2">Belongs to the WD repeat PWP2 family.</text>
</comment>
<dbReference type="SUPFAM" id="SSF50978">
    <property type="entry name" value="WD40 repeat-like"/>
    <property type="match status" value="1"/>
</dbReference>
<evidence type="ECO:0000256" key="7">
    <source>
        <dbReference type="SAM" id="MobiDB-lite"/>
    </source>
</evidence>
<feature type="region of interest" description="Disordered" evidence="7">
    <location>
        <begin position="663"/>
        <end position="694"/>
    </location>
</feature>
<name>A0A8J4PX95_9MYCE</name>
<dbReference type="InterPro" id="IPR019775">
    <property type="entry name" value="WD40_repeat_CS"/>
</dbReference>
<evidence type="ECO:0000256" key="3">
    <source>
        <dbReference type="ARBA" id="ARBA00022574"/>
    </source>
</evidence>
<comment type="subcellular location">
    <subcellularLocation>
        <location evidence="1">Nucleus</location>
        <location evidence="1">Nucleolus</location>
    </subcellularLocation>
</comment>
<dbReference type="GO" id="GO:0032040">
    <property type="term" value="C:small-subunit processome"/>
    <property type="evidence" value="ECO:0007669"/>
    <property type="project" value="TreeGrafter"/>
</dbReference>
<keyword evidence="4" id="KW-0677">Repeat</keyword>